<proteinExistence type="predicted"/>
<sequence length="101" mass="11444">MPAGTSLALMVCSRRGQSQLALKYRETDVKTCDDTALKAKSENLAVSTEDMDKLKSELRSELLEIKQEMLTEIHEVKLELNQKLDSILHLLQNLKSVKEKT</sequence>
<accession>A0AAV4AYY2</accession>
<evidence type="ECO:0000313" key="1">
    <source>
        <dbReference type="EMBL" id="GFO13491.1"/>
    </source>
</evidence>
<name>A0AAV4AYY2_9GAST</name>
<dbReference type="AlphaFoldDB" id="A0AAV4AYY2"/>
<comment type="caution">
    <text evidence="1">The sequence shown here is derived from an EMBL/GenBank/DDBJ whole genome shotgun (WGS) entry which is preliminary data.</text>
</comment>
<dbReference type="Proteomes" id="UP000735302">
    <property type="component" value="Unassembled WGS sequence"/>
</dbReference>
<organism evidence="1 2">
    <name type="scientific">Plakobranchus ocellatus</name>
    <dbReference type="NCBI Taxonomy" id="259542"/>
    <lineage>
        <taxon>Eukaryota</taxon>
        <taxon>Metazoa</taxon>
        <taxon>Spiralia</taxon>
        <taxon>Lophotrochozoa</taxon>
        <taxon>Mollusca</taxon>
        <taxon>Gastropoda</taxon>
        <taxon>Heterobranchia</taxon>
        <taxon>Euthyneura</taxon>
        <taxon>Panpulmonata</taxon>
        <taxon>Sacoglossa</taxon>
        <taxon>Placobranchoidea</taxon>
        <taxon>Plakobranchidae</taxon>
        <taxon>Plakobranchus</taxon>
    </lineage>
</organism>
<gene>
    <name evidence="1" type="ORF">PoB_003999600</name>
</gene>
<keyword evidence="2" id="KW-1185">Reference proteome</keyword>
<reference evidence="1 2" key="1">
    <citation type="journal article" date="2021" name="Elife">
        <title>Chloroplast acquisition without the gene transfer in kleptoplastic sea slugs, Plakobranchus ocellatus.</title>
        <authorList>
            <person name="Maeda T."/>
            <person name="Takahashi S."/>
            <person name="Yoshida T."/>
            <person name="Shimamura S."/>
            <person name="Takaki Y."/>
            <person name="Nagai Y."/>
            <person name="Toyoda A."/>
            <person name="Suzuki Y."/>
            <person name="Arimoto A."/>
            <person name="Ishii H."/>
            <person name="Satoh N."/>
            <person name="Nishiyama T."/>
            <person name="Hasebe M."/>
            <person name="Maruyama T."/>
            <person name="Minagawa J."/>
            <person name="Obokata J."/>
            <person name="Shigenobu S."/>
        </authorList>
    </citation>
    <scope>NUCLEOTIDE SEQUENCE [LARGE SCALE GENOMIC DNA]</scope>
</reference>
<dbReference type="EMBL" id="BLXT01004491">
    <property type="protein sequence ID" value="GFO13491.1"/>
    <property type="molecule type" value="Genomic_DNA"/>
</dbReference>
<evidence type="ECO:0000313" key="2">
    <source>
        <dbReference type="Proteomes" id="UP000735302"/>
    </source>
</evidence>
<protein>
    <submittedName>
        <fullName evidence="1">Uncharacterized protein</fullName>
    </submittedName>
</protein>